<dbReference type="EMBL" id="BQXU01000014">
    <property type="protein sequence ID" value="GKT46062.1"/>
    <property type="molecule type" value="Genomic_DNA"/>
</dbReference>
<dbReference type="RefSeq" id="XP_049128412.1">
    <property type="nucleotide sequence ID" value="XM_049272455.1"/>
</dbReference>
<organism evidence="2 3">
    <name type="scientific">Colletotrichum spaethianum</name>
    <dbReference type="NCBI Taxonomy" id="700344"/>
    <lineage>
        <taxon>Eukaryota</taxon>
        <taxon>Fungi</taxon>
        <taxon>Dikarya</taxon>
        <taxon>Ascomycota</taxon>
        <taxon>Pezizomycotina</taxon>
        <taxon>Sordariomycetes</taxon>
        <taxon>Hypocreomycetidae</taxon>
        <taxon>Glomerellales</taxon>
        <taxon>Glomerellaceae</taxon>
        <taxon>Colletotrichum</taxon>
        <taxon>Colletotrichum spaethianum species complex</taxon>
    </lineage>
</organism>
<protein>
    <submittedName>
        <fullName evidence="2">Uncharacterized protein</fullName>
    </submittedName>
</protein>
<feature type="compositionally biased region" description="Low complexity" evidence="1">
    <location>
        <begin position="1"/>
        <end position="11"/>
    </location>
</feature>
<feature type="compositionally biased region" description="Basic residues" evidence="1">
    <location>
        <begin position="12"/>
        <end position="24"/>
    </location>
</feature>
<reference evidence="2 3" key="1">
    <citation type="submission" date="2022-03" db="EMBL/GenBank/DDBJ databases">
        <title>Genome data of Colletotrichum spp.</title>
        <authorList>
            <person name="Utami Y.D."/>
            <person name="Hiruma K."/>
        </authorList>
    </citation>
    <scope>NUCLEOTIDE SEQUENCE [LARGE SCALE GENOMIC DNA]</scope>
    <source>
        <strain evidence="2 3">MAFF 239500</strain>
    </source>
</reference>
<dbReference type="AlphaFoldDB" id="A0AA37LKM4"/>
<evidence type="ECO:0000313" key="2">
    <source>
        <dbReference type="EMBL" id="GKT46062.1"/>
    </source>
</evidence>
<evidence type="ECO:0000313" key="3">
    <source>
        <dbReference type="Proteomes" id="UP001055115"/>
    </source>
</evidence>
<keyword evidence="3" id="KW-1185">Reference proteome</keyword>
<name>A0AA37LKM4_9PEZI</name>
<gene>
    <name evidence="2" type="ORF">ColSpa_06243</name>
</gene>
<dbReference type="Proteomes" id="UP001055115">
    <property type="component" value="Unassembled WGS sequence"/>
</dbReference>
<comment type="caution">
    <text evidence="2">The sequence shown here is derived from an EMBL/GenBank/DDBJ whole genome shotgun (WGS) entry which is preliminary data.</text>
</comment>
<sequence>MAPKSSSSKGHGSSKSHGSSKGHGKSSSSKEKTVYFEVWYCDACNYGPWNPATDADCLNCGHRRCGTCTSNVIAQGPKQ</sequence>
<evidence type="ECO:0000256" key="1">
    <source>
        <dbReference type="SAM" id="MobiDB-lite"/>
    </source>
</evidence>
<dbReference type="GeneID" id="73327045"/>
<feature type="region of interest" description="Disordered" evidence="1">
    <location>
        <begin position="1"/>
        <end position="30"/>
    </location>
</feature>
<accession>A0AA37LKM4</accession>
<proteinExistence type="predicted"/>